<dbReference type="Pfam" id="PF09335">
    <property type="entry name" value="VTT_dom"/>
    <property type="match status" value="1"/>
</dbReference>
<dbReference type="Proteomes" id="UP000317366">
    <property type="component" value="Unassembled WGS sequence"/>
</dbReference>
<dbReference type="EMBL" id="VBOX01000043">
    <property type="protein sequence ID" value="TMQ64200.1"/>
    <property type="molecule type" value="Genomic_DNA"/>
</dbReference>
<dbReference type="Proteomes" id="UP000319829">
    <property type="component" value="Unassembled WGS sequence"/>
</dbReference>
<evidence type="ECO:0000256" key="1">
    <source>
        <dbReference type="ARBA" id="ARBA00004651"/>
    </source>
</evidence>
<evidence type="ECO:0000256" key="6">
    <source>
        <dbReference type="RuleBase" id="RU366058"/>
    </source>
</evidence>
<comment type="similarity">
    <text evidence="6">Belongs to the TVP38/TMEM64 family.</text>
</comment>
<keyword evidence="4 6" id="KW-1133">Transmembrane helix</keyword>
<evidence type="ECO:0000313" key="11">
    <source>
        <dbReference type="Proteomes" id="UP000319829"/>
    </source>
</evidence>
<protein>
    <recommendedName>
        <fullName evidence="6">TVP38/TMEM64 family membrane protein</fullName>
    </recommendedName>
</protein>
<keyword evidence="2 6" id="KW-1003">Cell membrane</keyword>
<evidence type="ECO:0000313" key="8">
    <source>
        <dbReference type="EMBL" id="TMQ53295.1"/>
    </source>
</evidence>
<keyword evidence="5 6" id="KW-0472">Membrane</keyword>
<evidence type="ECO:0000313" key="9">
    <source>
        <dbReference type="EMBL" id="TMQ64200.1"/>
    </source>
</evidence>
<feature type="transmembrane region" description="Helical" evidence="6">
    <location>
        <begin position="134"/>
        <end position="158"/>
    </location>
</feature>
<comment type="caution">
    <text evidence="8">The sequence shown here is derived from an EMBL/GenBank/DDBJ whole genome shotgun (WGS) entry which is preliminary data.</text>
</comment>
<feature type="domain" description="VTT" evidence="7">
    <location>
        <begin position="68"/>
        <end position="185"/>
    </location>
</feature>
<reference evidence="10 11" key="1">
    <citation type="journal article" date="2019" name="Nat. Microbiol.">
        <title>Mediterranean grassland soil C-N compound turnover is dependent on rainfall and depth, and is mediated by genomically divergent microorganisms.</title>
        <authorList>
            <person name="Diamond S."/>
            <person name="Andeer P.F."/>
            <person name="Li Z."/>
            <person name="Crits-Christoph A."/>
            <person name="Burstein D."/>
            <person name="Anantharaman K."/>
            <person name="Lane K.R."/>
            <person name="Thomas B.C."/>
            <person name="Pan C."/>
            <person name="Northen T.R."/>
            <person name="Banfield J.F."/>
        </authorList>
    </citation>
    <scope>NUCLEOTIDE SEQUENCE [LARGE SCALE GENOMIC DNA]</scope>
    <source>
        <strain evidence="8">WS_4</strain>
        <strain evidence="9">WS_7</strain>
    </source>
</reference>
<evidence type="ECO:0000259" key="7">
    <source>
        <dbReference type="Pfam" id="PF09335"/>
    </source>
</evidence>
<name>A0A538SPL3_UNCEI</name>
<dbReference type="InterPro" id="IPR015414">
    <property type="entry name" value="TMEM64"/>
</dbReference>
<comment type="subcellular location">
    <subcellularLocation>
        <location evidence="1 6">Cell membrane</location>
        <topology evidence="1 6">Multi-pass membrane protein</topology>
    </subcellularLocation>
</comment>
<dbReference type="EMBL" id="VBOU01000088">
    <property type="protein sequence ID" value="TMQ53295.1"/>
    <property type="molecule type" value="Genomic_DNA"/>
</dbReference>
<evidence type="ECO:0000256" key="5">
    <source>
        <dbReference type="ARBA" id="ARBA00023136"/>
    </source>
</evidence>
<feature type="transmembrane region" description="Helical" evidence="6">
    <location>
        <begin position="53"/>
        <end position="77"/>
    </location>
</feature>
<evidence type="ECO:0000313" key="10">
    <source>
        <dbReference type="Proteomes" id="UP000317366"/>
    </source>
</evidence>
<feature type="transmembrane region" description="Helical" evidence="6">
    <location>
        <begin position="84"/>
        <end position="104"/>
    </location>
</feature>
<sequence>MSREQSPRFRWTYAIAMAAIVAVLVWIGIQAAPVFTRPRLEAFVRGAGPWGPFILLGLQIAQILVAPIPGVFMPLLAGALYGPLVGVLIVSAGTVLGSCAAFAIGGRAGLPLLKRWVGEENVAKAQGIVGGKRWIALVPIFLVPFSPSDAICFVAGMIGIKPDRFFLAVLIGRVPKDCALALAGAGLIRLGGLLSASG</sequence>
<comment type="caution">
    <text evidence="6">Lacks conserved residue(s) required for the propagation of feature annotation.</text>
</comment>
<dbReference type="PANTHER" id="PTHR12677:SF59">
    <property type="entry name" value="GOLGI APPARATUS MEMBRANE PROTEIN TVP38-RELATED"/>
    <property type="match status" value="1"/>
</dbReference>
<dbReference type="PANTHER" id="PTHR12677">
    <property type="entry name" value="GOLGI APPARATUS MEMBRANE PROTEIN TVP38-RELATED"/>
    <property type="match status" value="1"/>
</dbReference>
<dbReference type="AlphaFoldDB" id="A0A538SPL3"/>
<evidence type="ECO:0000256" key="2">
    <source>
        <dbReference type="ARBA" id="ARBA00022475"/>
    </source>
</evidence>
<proteinExistence type="inferred from homology"/>
<evidence type="ECO:0000256" key="4">
    <source>
        <dbReference type="ARBA" id="ARBA00022989"/>
    </source>
</evidence>
<dbReference type="GO" id="GO:0005886">
    <property type="term" value="C:plasma membrane"/>
    <property type="evidence" value="ECO:0007669"/>
    <property type="project" value="UniProtKB-SubCell"/>
</dbReference>
<accession>A0A538SPL3</accession>
<evidence type="ECO:0000256" key="3">
    <source>
        <dbReference type="ARBA" id="ARBA00022692"/>
    </source>
</evidence>
<organism evidence="8 11">
    <name type="scientific">Eiseniibacteriota bacterium</name>
    <dbReference type="NCBI Taxonomy" id="2212470"/>
    <lineage>
        <taxon>Bacteria</taxon>
        <taxon>Candidatus Eiseniibacteriota</taxon>
    </lineage>
</organism>
<keyword evidence="3 6" id="KW-0812">Transmembrane</keyword>
<dbReference type="InterPro" id="IPR032816">
    <property type="entry name" value="VTT_dom"/>
</dbReference>
<gene>
    <name evidence="8" type="ORF">E6K74_09735</name>
    <name evidence="9" type="ORF">E6K77_04160</name>
</gene>
<feature type="transmembrane region" description="Helical" evidence="6">
    <location>
        <begin position="12"/>
        <end position="33"/>
    </location>
</feature>